<name>A0AB39W3Q2_9FLAO</name>
<dbReference type="PANTHER" id="PTHR34406:SF1">
    <property type="entry name" value="PROTEIN YCEI"/>
    <property type="match status" value="1"/>
</dbReference>
<dbReference type="Pfam" id="PF04264">
    <property type="entry name" value="YceI"/>
    <property type="match status" value="1"/>
</dbReference>
<sequence>MKKTLLLLALFIATNLHAQEKMTSTNGIISFEASVPFFENVEAKNETVNSYLNTKKGQVSFVVYINMFHFQRSLMEEHFNANYLESKKYPKATFKGVIEKFEIKNIDFHTNVYYISGKITIHGKSKNIRVPAKIKKLGKGLELQSNFTINTDDFNIAIPYIVRNKISKEVTITLYSVIQ</sequence>
<gene>
    <name evidence="3" type="ORF">AB3G34_02140</name>
</gene>
<dbReference type="InterPro" id="IPR007372">
    <property type="entry name" value="Lipid/polyisoprenoid-bd_YceI"/>
</dbReference>
<keyword evidence="1" id="KW-0732">Signal</keyword>
<evidence type="ECO:0000313" key="3">
    <source>
        <dbReference type="EMBL" id="XDU95931.1"/>
    </source>
</evidence>
<dbReference type="AlphaFoldDB" id="A0AB39W3Q2"/>
<dbReference type="SMART" id="SM00867">
    <property type="entry name" value="YceI"/>
    <property type="match status" value="1"/>
</dbReference>
<feature type="domain" description="Lipid/polyisoprenoid-binding YceI-like" evidence="2">
    <location>
        <begin position="21"/>
        <end position="175"/>
    </location>
</feature>
<feature type="chain" id="PRO_5044264797" evidence="1">
    <location>
        <begin position="19"/>
        <end position="179"/>
    </location>
</feature>
<proteinExistence type="predicted"/>
<accession>A0AB39W3Q2</accession>
<dbReference type="PANTHER" id="PTHR34406">
    <property type="entry name" value="PROTEIN YCEI"/>
    <property type="match status" value="1"/>
</dbReference>
<protein>
    <submittedName>
        <fullName evidence="3">YceI family protein</fullName>
    </submittedName>
</protein>
<reference evidence="3" key="1">
    <citation type="submission" date="2024-07" db="EMBL/GenBank/DDBJ databases">
        <authorList>
            <person name="Biller S.J."/>
        </authorList>
    </citation>
    <scope>NUCLEOTIDE SEQUENCE</scope>
    <source>
        <strain evidence="3">WC2409</strain>
    </source>
</reference>
<dbReference type="Gene3D" id="2.40.128.110">
    <property type="entry name" value="Lipid/polyisoprenoid-binding, YceI-like"/>
    <property type="match status" value="1"/>
</dbReference>
<dbReference type="InterPro" id="IPR036761">
    <property type="entry name" value="TTHA0802/YceI-like_sf"/>
</dbReference>
<dbReference type="EMBL" id="CP165625">
    <property type="protein sequence ID" value="XDU95931.1"/>
    <property type="molecule type" value="Genomic_DNA"/>
</dbReference>
<dbReference type="SUPFAM" id="SSF101874">
    <property type="entry name" value="YceI-like"/>
    <property type="match status" value="1"/>
</dbReference>
<evidence type="ECO:0000256" key="1">
    <source>
        <dbReference type="SAM" id="SignalP"/>
    </source>
</evidence>
<evidence type="ECO:0000259" key="2">
    <source>
        <dbReference type="SMART" id="SM00867"/>
    </source>
</evidence>
<organism evidence="3">
    <name type="scientific">Flavobacterium sp. WC2409</name>
    <dbReference type="NCBI Taxonomy" id="3234139"/>
    <lineage>
        <taxon>Bacteria</taxon>
        <taxon>Pseudomonadati</taxon>
        <taxon>Bacteroidota</taxon>
        <taxon>Flavobacteriia</taxon>
        <taxon>Flavobacteriales</taxon>
        <taxon>Flavobacteriaceae</taxon>
        <taxon>Flavobacterium</taxon>
    </lineage>
</organism>
<feature type="signal peptide" evidence="1">
    <location>
        <begin position="1"/>
        <end position="18"/>
    </location>
</feature>
<dbReference type="RefSeq" id="WP_367774011.1">
    <property type="nucleotide sequence ID" value="NZ_CP165625.1"/>
</dbReference>